<evidence type="ECO:0000313" key="2">
    <source>
        <dbReference type="EMBL" id="VGO21133.1"/>
    </source>
</evidence>
<evidence type="ECO:0008006" key="4">
    <source>
        <dbReference type="Google" id="ProtNLM"/>
    </source>
</evidence>
<dbReference type="PROSITE" id="PS51257">
    <property type="entry name" value="PROKAR_LIPOPROTEIN"/>
    <property type="match status" value="1"/>
</dbReference>
<gene>
    <name evidence="2" type="ORF">SCARR_03204</name>
</gene>
<dbReference type="RefSeq" id="WP_136062617.1">
    <property type="nucleotide sequence ID" value="NZ_CAAHFH010000002.1"/>
</dbReference>
<evidence type="ECO:0000313" key="3">
    <source>
        <dbReference type="Proteomes" id="UP000346198"/>
    </source>
</evidence>
<protein>
    <recommendedName>
        <fullName evidence="4">Glycine zipper domain-containing protein</fullName>
    </recommendedName>
</protein>
<feature type="signal peptide" evidence="1">
    <location>
        <begin position="1"/>
        <end position="18"/>
    </location>
</feature>
<name>A0A6C2UMI1_9BACT</name>
<evidence type="ECO:0000256" key="1">
    <source>
        <dbReference type="SAM" id="SignalP"/>
    </source>
</evidence>
<keyword evidence="1" id="KW-0732">Signal</keyword>
<proteinExistence type="predicted"/>
<feature type="chain" id="PRO_5025583297" description="Glycine zipper domain-containing protein" evidence="1">
    <location>
        <begin position="19"/>
        <end position="187"/>
    </location>
</feature>
<dbReference type="Proteomes" id="UP000346198">
    <property type="component" value="Unassembled WGS sequence"/>
</dbReference>
<keyword evidence="3" id="KW-1185">Reference proteome</keyword>
<sequence>MRYIFRVMALLLTVTMLASTGCKSKSAKSEGAKQGAASGSVGGAVGGFLWGLFTGNPLGGAAKGAAVGAGTGATMGALGGAKSDREMKAEFGESNYEALIALVHRDYGKAKTLVAQTANDPNPNYRIASAGISALIARETLSNEEMEPYYAKMIEVSGDVETREDAKVEIRLAQRDLKSMRKQFRVR</sequence>
<dbReference type="AlphaFoldDB" id="A0A6C2UMI1"/>
<accession>A0A6C2UMI1</accession>
<organism evidence="2 3">
    <name type="scientific">Pontiella sulfatireligans</name>
    <dbReference type="NCBI Taxonomy" id="2750658"/>
    <lineage>
        <taxon>Bacteria</taxon>
        <taxon>Pseudomonadati</taxon>
        <taxon>Kiritimatiellota</taxon>
        <taxon>Kiritimatiellia</taxon>
        <taxon>Kiritimatiellales</taxon>
        <taxon>Pontiellaceae</taxon>
        <taxon>Pontiella</taxon>
    </lineage>
</organism>
<reference evidence="2 3" key="1">
    <citation type="submission" date="2019-04" db="EMBL/GenBank/DDBJ databases">
        <authorList>
            <person name="Van Vliet M D."/>
        </authorList>
    </citation>
    <scope>NUCLEOTIDE SEQUENCE [LARGE SCALE GENOMIC DNA]</scope>
    <source>
        <strain evidence="2 3">F21</strain>
    </source>
</reference>
<dbReference type="EMBL" id="CAAHFH010000002">
    <property type="protein sequence ID" value="VGO21133.1"/>
    <property type="molecule type" value="Genomic_DNA"/>
</dbReference>